<dbReference type="EMBL" id="JADBEK010000001">
    <property type="protein sequence ID" value="MBE1582916.1"/>
    <property type="molecule type" value="Genomic_DNA"/>
</dbReference>
<evidence type="ECO:0000313" key="1">
    <source>
        <dbReference type="EMBL" id="MBE1582916.1"/>
    </source>
</evidence>
<name>A0ABR9LQI1_9ACTN</name>
<organism evidence="1 2">
    <name type="scientific">Nonomuraea angiospora</name>
    <dbReference type="NCBI Taxonomy" id="46172"/>
    <lineage>
        <taxon>Bacteria</taxon>
        <taxon>Bacillati</taxon>
        <taxon>Actinomycetota</taxon>
        <taxon>Actinomycetes</taxon>
        <taxon>Streptosporangiales</taxon>
        <taxon>Streptosporangiaceae</taxon>
        <taxon>Nonomuraea</taxon>
    </lineage>
</organism>
<reference evidence="1 2" key="1">
    <citation type="submission" date="2020-10" db="EMBL/GenBank/DDBJ databases">
        <title>Sequencing the genomes of 1000 actinobacteria strains.</title>
        <authorList>
            <person name="Klenk H.-P."/>
        </authorList>
    </citation>
    <scope>NUCLEOTIDE SEQUENCE [LARGE SCALE GENOMIC DNA]</scope>
    <source>
        <strain evidence="1 2">DSM 43173</strain>
    </source>
</reference>
<gene>
    <name evidence="1" type="ORF">H4W80_001174</name>
</gene>
<sequence length="35" mass="3887">MAILDQEQVGRAMRRLAADTLDLGYRLVIVARSPS</sequence>
<keyword evidence="2" id="KW-1185">Reference proteome</keyword>
<evidence type="ECO:0000313" key="2">
    <source>
        <dbReference type="Proteomes" id="UP000633509"/>
    </source>
</evidence>
<proteinExistence type="predicted"/>
<comment type="caution">
    <text evidence="1">The sequence shown here is derived from an EMBL/GenBank/DDBJ whole genome shotgun (WGS) entry which is preliminary data.</text>
</comment>
<dbReference type="Proteomes" id="UP000633509">
    <property type="component" value="Unassembled WGS sequence"/>
</dbReference>
<protein>
    <submittedName>
        <fullName evidence="1">Uncharacterized protein</fullName>
    </submittedName>
</protein>
<accession>A0ABR9LQI1</accession>